<reference evidence="4 5" key="1">
    <citation type="submission" date="2006-10" db="EMBL/GenBank/DDBJ databases">
        <title>The Genome Sequence of Batrachochytrium dendrobatidis JEL423.</title>
        <authorList>
            <consortium name="The Broad Institute Genome Sequencing Platform"/>
            <person name="Birren B."/>
            <person name="Lander E."/>
            <person name="Galagan J."/>
            <person name="Cuomo C."/>
            <person name="Devon K."/>
            <person name="Jaffe D."/>
            <person name="Butler J."/>
            <person name="Alvarez P."/>
            <person name="Gnerre S."/>
            <person name="Grabherr M."/>
            <person name="Kleber M."/>
            <person name="Mauceli E."/>
            <person name="Brockman W."/>
            <person name="Young S."/>
            <person name="LaButti K."/>
            <person name="Sykes S."/>
            <person name="DeCaprio D."/>
            <person name="Crawford M."/>
            <person name="Koehrsen M."/>
            <person name="Engels R."/>
            <person name="Montgomery P."/>
            <person name="Pearson M."/>
            <person name="Howarth C."/>
            <person name="Larson L."/>
            <person name="White J."/>
            <person name="O'Leary S."/>
            <person name="Kodira C."/>
            <person name="Zeng Q."/>
            <person name="Yandava C."/>
            <person name="Alvarado L."/>
            <person name="Longcore J."/>
            <person name="James T."/>
        </authorList>
    </citation>
    <scope>NUCLEOTIDE SEQUENCE [LARGE SCALE GENOMIC DNA]</scope>
    <source>
        <strain evidence="4 5">JEL423</strain>
    </source>
</reference>
<dbReference type="EMBL" id="DS022304">
    <property type="protein sequence ID" value="OAJ40415.1"/>
    <property type="molecule type" value="Genomic_DNA"/>
</dbReference>
<dbReference type="PANTHER" id="PTHR12601:SF6">
    <property type="entry name" value="CLUSTERED MITOCHONDRIA PROTEIN HOMOLOG"/>
    <property type="match status" value="1"/>
</dbReference>
<dbReference type="eggNOG" id="KOG1839">
    <property type="taxonomic scope" value="Eukaryota"/>
</dbReference>
<dbReference type="Pfam" id="PF05303">
    <property type="entry name" value="GSKIP_dom"/>
    <property type="match status" value="1"/>
</dbReference>
<dbReference type="InterPro" id="IPR011990">
    <property type="entry name" value="TPR-like_helical_dom_sf"/>
</dbReference>
<dbReference type="VEuPathDB" id="FungiDB:BDEG_24154"/>
<dbReference type="Gene3D" id="3.30.2280.10">
    <property type="entry name" value="Hypothetical protein (hspc210)"/>
    <property type="match status" value="1"/>
</dbReference>
<dbReference type="Proteomes" id="UP000077115">
    <property type="component" value="Unassembled WGS sequence"/>
</dbReference>
<dbReference type="CDD" id="cd15466">
    <property type="entry name" value="CLU-central"/>
    <property type="match status" value="1"/>
</dbReference>
<dbReference type="FunFam" id="3.30.2280.10:FF:000002">
    <property type="entry name" value="Clustered mitochondria protein homolog"/>
    <property type="match status" value="1"/>
</dbReference>
<evidence type="ECO:0000313" key="5">
    <source>
        <dbReference type="Proteomes" id="UP000077115"/>
    </source>
</evidence>
<dbReference type="Pfam" id="PF12807">
    <property type="entry name" value="eIF3_p135"/>
    <property type="match status" value="1"/>
</dbReference>
<gene>
    <name evidence="4" type="ORF">BDEG_24154</name>
</gene>
<organism evidence="4 5">
    <name type="scientific">Batrachochytrium dendrobatidis (strain JEL423)</name>
    <dbReference type="NCBI Taxonomy" id="403673"/>
    <lineage>
        <taxon>Eukaryota</taxon>
        <taxon>Fungi</taxon>
        <taxon>Fungi incertae sedis</taxon>
        <taxon>Chytridiomycota</taxon>
        <taxon>Chytridiomycota incertae sedis</taxon>
        <taxon>Chytridiomycetes</taxon>
        <taxon>Rhizophydiales</taxon>
        <taxon>Rhizophydiales incertae sedis</taxon>
        <taxon>Batrachochytrium</taxon>
    </lineage>
</organism>
<dbReference type="Pfam" id="PF13374">
    <property type="entry name" value="TPR_10"/>
    <property type="match status" value="1"/>
</dbReference>
<evidence type="ECO:0000256" key="2">
    <source>
        <dbReference type="SAM" id="MobiDB-lite"/>
    </source>
</evidence>
<feature type="compositionally biased region" description="Low complexity" evidence="2">
    <location>
        <begin position="1123"/>
        <end position="1140"/>
    </location>
</feature>
<proteinExistence type="predicted"/>
<feature type="compositionally biased region" description="Basic and acidic residues" evidence="2">
    <location>
        <begin position="73"/>
        <end position="93"/>
    </location>
</feature>
<dbReference type="OrthoDB" id="1414216at2759"/>
<dbReference type="GO" id="GO:0048312">
    <property type="term" value="P:intracellular distribution of mitochondria"/>
    <property type="evidence" value="ECO:0007669"/>
    <property type="project" value="TreeGrafter"/>
</dbReference>
<dbReference type="SUPFAM" id="SSF48452">
    <property type="entry name" value="TPR-like"/>
    <property type="match status" value="1"/>
</dbReference>
<sequence>MYLRFTFETTSNTESDVYNESEVRVHINRLREILTAYQPSLNLYGIDQSASFLSSIDRDSIIARETFAPIGKAKKENEATTDNEEKTITDGENKIAASGEMAEPVEPEGEAATESTQRTRTQDPMELKDVTAILDGILSSESLITNISEFVPPRFHSSPEPCLKSINLSCWNPPPLYRRMAGDLLYLSIVTLEGTVLEITSSVSGFYINGCTDTTFDPTLNKKSTKVMHMLPDLLSKASAQFEQQFGKLQEQITGHHPFEYVLTSLPSYPWIVQPRVHKNDPGRSMDMAFVASDVIDAISTHDWNEELQSARDLSKETPQERITRDQAVFKAHSDFVDAAVRGAVSIVNKTLSSINPLEADASQMYIHNNIFFSEGYDNRDQFDPYGGEEAAHVAASKDIDGIRLISNIDAEGVYTIGTAVVDYMGRRIVCQSIVPGLLHRAANQEPTVQYGSIDSGKEIASNSKFDELIATKLAKSLHLKKHKVLDEKKTSHDLYTSVETKGVFGTDSRSYMLDLFRLTPVDIQFLETVDAESETNPYPHRMTLLRPELIESFYEHKVRFAIQEHQQAVEEAKKSTTSTKKAAHGKKTKTSKESPKEDPQIPFEFDLSFNMDAFTCVKTGDANDVTDSSEMSVREVSLYVTRQISQLVLDVVNHPSSIPADSDGLTKMLHRRGINMRYLGKLIDSLLQVTEPSIKFILDLSTQETILRASKRILRNYLKDLPQFLAGSCISHFLNCYYADDDATVVPEKLALHHTTEELAFMNLTPAGLHAEIRKQVSQRFRHQLSANDTFWKTRPTAFVRALALVVGFQLQSTSAPFSTTTAALYKPSDIANVYPLVKHAQPRSSYAEDAFEHGRYMLLQNRKELGIELLRESLSMSEQIYGPIHPNVCRIFGSLAMIHFNDDDLERALYFQQRAIVVSERINGIDSAETIQQYMNLAYFEFVAGHSKLGLEYMKHAARYWSILCDGSKHPDTTSIYRLDHRELAVTYFELAAMSCVETHGAQHLNTALTYEALAKGQCMIDEYRKAIQSERIALEFFESKLGKEDERTIEASKFLNLLMTRAVSIARLEKEVSEAMSKGTFISNESELVDTTVSQPSDIAPVLPESEPVDTTVPQPSSIAPALPESPATPPSSTTAGKKGKGKGKGKKGGK</sequence>
<protein>
    <recommendedName>
        <fullName evidence="3">Clu domain-containing protein</fullName>
    </recommendedName>
</protein>
<feature type="domain" description="Clu" evidence="3">
    <location>
        <begin position="276"/>
        <end position="527"/>
    </location>
</feature>
<dbReference type="GO" id="GO:0005737">
    <property type="term" value="C:cytoplasm"/>
    <property type="evidence" value="ECO:0007669"/>
    <property type="project" value="TreeGrafter"/>
</dbReference>
<dbReference type="InterPro" id="IPR023231">
    <property type="entry name" value="GSKIP_dom_sf"/>
</dbReference>
<dbReference type="InterPro" id="IPR033646">
    <property type="entry name" value="CLU-central"/>
</dbReference>
<keyword evidence="1" id="KW-0963">Cytoplasm</keyword>
<dbReference type="Gene3D" id="1.25.40.10">
    <property type="entry name" value="Tetratricopeptide repeat domain"/>
    <property type="match status" value="1"/>
</dbReference>
<dbReference type="InterPro" id="IPR025697">
    <property type="entry name" value="CLU_dom"/>
</dbReference>
<dbReference type="InterPro" id="IPR007967">
    <property type="entry name" value="GSKIP_dom"/>
</dbReference>
<name>A0A177WL35_BATDL</name>
<dbReference type="PANTHER" id="PTHR12601">
    <property type="entry name" value="EUKARYOTIC TRANSLATION INITIATION FACTOR 3 SUBUNIT EIF-3"/>
    <property type="match status" value="1"/>
</dbReference>
<dbReference type="GO" id="GO:0003729">
    <property type="term" value="F:mRNA binding"/>
    <property type="evidence" value="ECO:0007669"/>
    <property type="project" value="TreeGrafter"/>
</dbReference>
<evidence type="ECO:0000313" key="4">
    <source>
        <dbReference type="EMBL" id="OAJ40415.1"/>
    </source>
</evidence>
<feature type="region of interest" description="Disordered" evidence="2">
    <location>
        <begin position="1101"/>
        <end position="1154"/>
    </location>
</feature>
<dbReference type="SUPFAM" id="SSF103107">
    <property type="entry name" value="Hypothetical protein c14orf129, hspc210"/>
    <property type="match status" value="1"/>
</dbReference>
<dbReference type="PROSITE" id="PS51823">
    <property type="entry name" value="CLU"/>
    <property type="match status" value="1"/>
</dbReference>
<dbReference type="STRING" id="403673.A0A177WL35"/>
<evidence type="ECO:0000256" key="1">
    <source>
        <dbReference type="ARBA" id="ARBA00022490"/>
    </source>
</evidence>
<feature type="compositionally biased region" description="Basic residues" evidence="2">
    <location>
        <begin position="1141"/>
        <end position="1154"/>
    </location>
</feature>
<accession>A0A177WL35</accession>
<evidence type="ECO:0000259" key="3">
    <source>
        <dbReference type="PROSITE" id="PS51823"/>
    </source>
</evidence>
<dbReference type="Pfam" id="PF13236">
    <property type="entry name" value="CLU"/>
    <property type="match status" value="1"/>
</dbReference>
<feature type="compositionally biased region" description="Basic and acidic residues" evidence="2">
    <location>
        <begin position="591"/>
        <end position="600"/>
    </location>
</feature>
<dbReference type="AlphaFoldDB" id="A0A177WL35"/>
<feature type="region of interest" description="Disordered" evidence="2">
    <location>
        <begin position="73"/>
        <end position="122"/>
    </location>
</feature>
<reference evidence="4 5" key="2">
    <citation type="submission" date="2016-05" db="EMBL/GenBank/DDBJ databases">
        <title>Lineage-specific infection strategies underlie the spectrum of fungal disease in amphibians.</title>
        <authorList>
            <person name="Cuomo C.A."/>
            <person name="Farrer R.A."/>
            <person name="James T."/>
            <person name="Longcore J."/>
            <person name="Birren B."/>
        </authorList>
    </citation>
    <scope>NUCLEOTIDE SEQUENCE [LARGE SCALE GENOMIC DNA]</scope>
    <source>
        <strain evidence="4 5">JEL423</strain>
    </source>
</reference>
<feature type="region of interest" description="Disordered" evidence="2">
    <location>
        <begin position="571"/>
        <end position="601"/>
    </location>
</feature>
<dbReference type="InterPro" id="IPR027523">
    <property type="entry name" value="CLU_prot"/>
</dbReference>